<feature type="transmembrane region" description="Helical" evidence="2">
    <location>
        <begin position="206"/>
        <end position="227"/>
    </location>
</feature>
<sequence>MSDERETTANYEPGAPVEEQSVSDAAVQDAVDRAAEVPAPSETPTGADTAVSANSETVADVDVSKSTVVSDTSVDADAATEAARAEQAHREEFSKVDTELDLERPALPVQVPTTLDDLPSAAAAPAVSPERDGEIRISSDHPMAALYMQTPMPPDLKGNRGAGVAIALLATLAFAVLYAGIIAVWISQQYPPSTFLTEGLLPWVTSWGFIAGVVAFFVGLVILVLVFGRAGWWAYVIFSLFVGVVVWASATGVFAYIGTPLEAAADLRDDNGGLIGAARALAFTVPTLGAAVLAREVAVWFGAWIGARGRRVTAKNAELLKDYETALAEVRAQQ</sequence>
<feature type="compositionally biased region" description="Polar residues" evidence="1">
    <location>
        <begin position="42"/>
        <end position="56"/>
    </location>
</feature>
<dbReference type="RefSeq" id="WP_187555193.1">
    <property type="nucleotide sequence ID" value="NZ_CP060716.1"/>
</dbReference>
<dbReference type="Proteomes" id="UP000515934">
    <property type="component" value="Chromosome"/>
</dbReference>
<keyword evidence="4" id="KW-1185">Reference proteome</keyword>
<protein>
    <submittedName>
        <fullName evidence="3">Uncharacterized protein</fullName>
    </submittedName>
</protein>
<keyword evidence="2" id="KW-0472">Membrane</keyword>
<feature type="compositionally biased region" description="Low complexity" evidence="1">
    <location>
        <begin position="57"/>
        <end position="75"/>
    </location>
</feature>
<keyword evidence="2" id="KW-0812">Transmembrane</keyword>
<organism evidence="3 4">
    <name type="scientific">Leucobacter denitrificans</name>
    <dbReference type="NCBI Taxonomy" id="683042"/>
    <lineage>
        <taxon>Bacteria</taxon>
        <taxon>Bacillati</taxon>
        <taxon>Actinomycetota</taxon>
        <taxon>Actinomycetes</taxon>
        <taxon>Micrococcales</taxon>
        <taxon>Microbacteriaceae</taxon>
        <taxon>Leucobacter</taxon>
    </lineage>
</organism>
<accession>A0A7G9S4E8</accession>
<evidence type="ECO:0000313" key="4">
    <source>
        <dbReference type="Proteomes" id="UP000515934"/>
    </source>
</evidence>
<reference evidence="3 4" key="1">
    <citation type="submission" date="2020-08" db="EMBL/GenBank/DDBJ databases">
        <title>Genome sequence of Leucobacter denitrificans KACC 14055T.</title>
        <authorList>
            <person name="Hyun D.-W."/>
            <person name="Bae J.-W."/>
        </authorList>
    </citation>
    <scope>NUCLEOTIDE SEQUENCE [LARGE SCALE GENOMIC DNA]</scope>
    <source>
        <strain evidence="3 4">KACC 14055</strain>
    </source>
</reference>
<feature type="transmembrane region" description="Helical" evidence="2">
    <location>
        <begin position="277"/>
        <end position="305"/>
    </location>
</feature>
<feature type="transmembrane region" description="Helical" evidence="2">
    <location>
        <begin position="234"/>
        <end position="257"/>
    </location>
</feature>
<feature type="transmembrane region" description="Helical" evidence="2">
    <location>
        <begin position="162"/>
        <end position="186"/>
    </location>
</feature>
<feature type="compositionally biased region" description="Low complexity" evidence="1">
    <location>
        <begin position="20"/>
        <end position="29"/>
    </location>
</feature>
<evidence type="ECO:0000256" key="2">
    <source>
        <dbReference type="SAM" id="Phobius"/>
    </source>
</evidence>
<gene>
    <name evidence="3" type="ORF">H9L06_10955</name>
</gene>
<dbReference type="AlphaFoldDB" id="A0A7G9S4E8"/>
<name>A0A7G9S4E8_9MICO</name>
<keyword evidence="2" id="KW-1133">Transmembrane helix</keyword>
<feature type="region of interest" description="Disordered" evidence="1">
    <location>
        <begin position="1"/>
        <end position="75"/>
    </location>
</feature>
<evidence type="ECO:0000313" key="3">
    <source>
        <dbReference type="EMBL" id="QNN62723.1"/>
    </source>
</evidence>
<evidence type="ECO:0000256" key="1">
    <source>
        <dbReference type="SAM" id="MobiDB-lite"/>
    </source>
</evidence>
<dbReference type="KEGG" id="ldn:H9L06_10955"/>
<dbReference type="EMBL" id="CP060716">
    <property type="protein sequence ID" value="QNN62723.1"/>
    <property type="molecule type" value="Genomic_DNA"/>
</dbReference>
<proteinExistence type="predicted"/>